<comment type="caution">
    <text evidence="2">The sequence shown here is derived from an EMBL/GenBank/DDBJ whole genome shotgun (WGS) entry which is preliminary data.</text>
</comment>
<dbReference type="InterPro" id="IPR010327">
    <property type="entry name" value="FldB/FldC_alpha/beta"/>
</dbReference>
<dbReference type="GO" id="GO:0016836">
    <property type="term" value="F:hydro-lyase activity"/>
    <property type="evidence" value="ECO:0007669"/>
    <property type="project" value="UniProtKB-ARBA"/>
</dbReference>
<dbReference type="Gene3D" id="1.20.1270.370">
    <property type="match status" value="1"/>
</dbReference>
<reference evidence="2 3" key="1">
    <citation type="submission" date="2020-08" db="EMBL/GenBank/DDBJ databases">
        <title>Sequencing the genomes of 1000 actinobacteria strains.</title>
        <authorList>
            <person name="Klenk H.-P."/>
        </authorList>
    </citation>
    <scope>NUCLEOTIDE SEQUENCE [LARGE SCALE GENOMIC DNA]</scope>
    <source>
        <strain evidence="2 3">DSM 45582</strain>
    </source>
</reference>
<dbReference type="Proteomes" id="UP000580474">
    <property type="component" value="Unassembled WGS sequence"/>
</dbReference>
<evidence type="ECO:0000256" key="1">
    <source>
        <dbReference type="ARBA" id="ARBA00005806"/>
    </source>
</evidence>
<gene>
    <name evidence="2" type="ORF">BJ969_002104</name>
</gene>
<dbReference type="RefSeq" id="WP_184478764.1">
    <property type="nucleotide sequence ID" value="NZ_JACHIV010000001.1"/>
</dbReference>
<dbReference type="EMBL" id="JACHIV010000001">
    <property type="protein sequence ID" value="MBB5069016.1"/>
    <property type="molecule type" value="Genomic_DNA"/>
</dbReference>
<dbReference type="Gene3D" id="3.40.50.11890">
    <property type="match status" value="1"/>
</dbReference>
<dbReference type="PANTHER" id="PTHR30548">
    <property type="entry name" value="2-HYDROXYGLUTARYL-COA DEHYDRATASE, D-COMPONENT-RELATED"/>
    <property type="match status" value="1"/>
</dbReference>
<comment type="similarity">
    <text evidence="1">Belongs to the FldB/FldC dehydratase alpha/beta subunit family.</text>
</comment>
<keyword evidence="3" id="KW-1185">Reference proteome</keyword>
<accession>A0A840N9Y5</accession>
<evidence type="ECO:0000313" key="2">
    <source>
        <dbReference type="EMBL" id="MBB5069016.1"/>
    </source>
</evidence>
<dbReference type="AlphaFoldDB" id="A0A840N9Y5"/>
<sequence length="388" mass="41526">MSAALAALLDHAAAPPGGAAPRHPAAEDAPGVLPARTDAAAPVAGYVGADVPVELLTAAWMLPVRLAGSPAEDAELGRGYLGGGLDPVACSVLTRLLDGAYGRLDALVVSRDCEASLRLFYVLRELRRVEPEVPIPPLQLVDVLHLPHRTTTRYVLAKVREFRAWLGELTGDPISDDAFAAAVAAHDRVRGLLRRVGDLRGPGQRRLTGTEALGVVRAANSLPVDRAENLLRDLLAELRTREPRTGHPIHLTGSSHDSPEVYEALEGAGLLVVGEDHDRGDLLSAHDVGAPTELAVAERYQFAGPAAPRASIRDRAAHTRAAVRDRGAEGLLSYVRRYDDAPPWDFPAQRAAVDVPSAIVERQPYGEIDPRELDRALAELRAPAEVTR</sequence>
<proteinExistence type="inferred from homology"/>
<dbReference type="Gene3D" id="3.40.50.11900">
    <property type="match status" value="1"/>
</dbReference>
<dbReference type="PANTHER" id="PTHR30548:SF1">
    <property type="entry name" value="DEHYDRATASE SUBUNIT MJ0007-RELATED"/>
    <property type="match status" value="1"/>
</dbReference>
<protein>
    <submittedName>
        <fullName evidence="2">Benzoyl-CoA reductase/2-hydroxyglutaryl-CoA dehydratase subunit BcrC/BadD/HgdB</fullName>
    </submittedName>
</protein>
<name>A0A840N9Y5_9PSEU</name>
<dbReference type="Pfam" id="PF06050">
    <property type="entry name" value="HGD-D"/>
    <property type="match status" value="1"/>
</dbReference>
<organism evidence="2 3">
    <name type="scientific">Saccharopolyspora gloriosae</name>
    <dbReference type="NCBI Taxonomy" id="455344"/>
    <lineage>
        <taxon>Bacteria</taxon>
        <taxon>Bacillati</taxon>
        <taxon>Actinomycetota</taxon>
        <taxon>Actinomycetes</taxon>
        <taxon>Pseudonocardiales</taxon>
        <taxon>Pseudonocardiaceae</taxon>
        <taxon>Saccharopolyspora</taxon>
    </lineage>
</organism>
<evidence type="ECO:0000313" key="3">
    <source>
        <dbReference type="Proteomes" id="UP000580474"/>
    </source>
</evidence>